<gene>
    <name evidence="1" type="ORF">NBO_3g0050</name>
</gene>
<sequence>MILSQEIKIKKMIIKIKKMIFKKEKVFFKEKREKGGEKWFINIPLCKTRDSLS</sequence>
<evidence type="ECO:0000313" key="1">
    <source>
        <dbReference type="EMBL" id="EOB15499.1"/>
    </source>
</evidence>
<evidence type="ECO:0000313" key="2">
    <source>
        <dbReference type="Proteomes" id="UP000016927"/>
    </source>
</evidence>
<dbReference type="VEuPathDB" id="MicrosporidiaDB:NBO_3g0050"/>
<name>R0MC11_NOSB1</name>
<organism evidence="1 2">
    <name type="scientific">Nosema bombycis (strain CQ1 / CVCC 102059)</name>
    <name type="common">Microsporidian parasite</name>
    <name type="synonym">Pebrine of silkworm</name>
    <dbReference type="NCBI Taxonomy" id="578461"/>
    <lineage>
        <taxon>Eukaryota</taxon>
        <taxon>Fungi</taxon>
        <taxon>Fungi incertae sedis</taxon>
        <taxon>Microsporidia</taxon>
        <taxon>Nosematidae</taxon>
        <taxon>Nosema</taxon>
    </lineage>
</organism>
<accession>R0MC11</accession>
<dbReference type="HOGENOM" id="CLU_3069283_0_0_1"/>
<keyword evidence="2" id="KW-1185">Reference proteome</keyword>
<proteinExistence type="predicted"/>
<dbReference type="AlphaFoldDB" id="R0MC11"/>
<reference evidence="1 2" key="1">
    <citation type="journal article" date="2013" name="BMC Genomics">
        <title>Comparative genomics of parasitic silkworm microsporidia reveal an association between genome expansion and host adaptation.</title>
        <authorList>
            <person name="Pan G."/>
            <person name="Xu J."/>
            <person name="Li T."/>
            <person name="Xia Q."/>
            <person name="Liu S.L."/>
            <person name="Zhang G."/>
            <person name="Li S."/>
            <person name="Li C."/>
            <person name="Liu H."/>
            <person name="Yang L."/>
            <person name="Liu T."/>
            <person name="Zhang X."/>
            <person name="Wu Z."/>
            <person name="Fan W."/>
            <person name="Dang X."/>
            <person name="Xiang H."/>
            <person name="Tao M."/>
            <person name="Li Y."/>
            <person name="Hu J."/>
            <person name="Li Z."/>
            <person name="Lin L."/>
            <person name="Luo J."/>
            <person name="Geng L."/>
            <person name="Wang L."/>
            <person name="Long M."/>
            <person name="Wan Y."/>
            <person name="He N."/>
            <person name="Zhang Z."/>
            <person name="Lu C."/>
            <person name="Keeling P.J."/>
            <person name="Wang J."/>
            <person name="Xiang Z."/>
            <person name="Zhou Z."/>
        </authorList>
    </citation>
    <scope>NUCLEOTIDE SEQUENCE [LARGE SCALE GENOMIC DNA]</scope>
    <source>
        <strain evidence="2">CQ1 / CVCC 102059</strain>
    </source>
</reference>
<protein>
    <submittedName>
        <fullName evidence="1">Uncharacterized protein</fullName>
    </submittedName>
</protein>
<dbReference type="Proteomes" id="UP000016927">
    <property type="component" value="Unassembled WGS sequence"/>
</dbReference>
<dbReference type="EMBL" id="KB908911">
    <property type="protein sequence ID" value="EOB15499.1"/>
    <property type="molecule type" value="Genomic_DNA"/>
</dbReference>